<protein>
    <submittedName>
        <fullName evidence="2">Trypsin-like serine protease</fullName>
    </submittedName>
</protein>
<dbReference type="Gene3D" id="2.40.10.10">
    <property type="entry name" value="Trypsin-like serine proteases"/>
    <property type="match status" value="2"/>
</dbReference>
<keyword evidence="1" id="KW-0812">Transmembrane</keyword>
<dbReference type="InterPro" id="IPR009003">
    <property type="entry name" value="Peptidase_S1_PA"/>
</dbReference>
<keyword evidence="1" id="KW-1133">Transmembrane helix</keyword>
<evidence type="ECO:0000313" key="2">
    <source>
        <dbReference type="EMBL" id="MXV51193.1"/>
    </source>
</evidence>
<name>A0A7K1Y9B4_9SPHI</name>
<proteinExistence type="predicted"/>
<evidence type="ECO:0000256" key="1">
    <source>
        <dbReference type="SAM" id="Phobius"/>
    </source>
</evidence>
<keyword evidence="2" id="KW-0645">Protease</keyword>
<dbReference type="AlphaFoldDB" id="A0A7K1Y9B4"/>
<feature type="transmembrane region" description="Helical" evidence="1">
    <location>
        <begin position="96"/>
        <end position="119"/>
    </location>
</feature>
<comment type="caution">
    <text evidence="2">The sequence shown here is derived from an EMBL/GenBank/DDBJ whole genome shotgun (WGS) entry which is preliminary data.</text>
</comment>
<reference evidence="2 3" key="1">
    <citation type="submission" date="2019-11" db="EMBL/GenBank/DDBJ databases">
        <title>Pedobacter sp. HMF7647 Genome sequencing and assembly.</title>
        <authorList>
            <person name="Kang H."/>
            <person name="Kim H."/>
            <person name="Joh K."/>
        </authorList>
    </citation>
    <scope>NUCLEOTIDE SEQUENCE [LARGE SCALE GENOMIC DNA]</scope>
    <source>
        <strain evidence="2 3">HMF7647</strain>
    </source>
</reference>
<dbReference type="InterPro" id="IPR001940">
    <property type="entry name" value="Peptidase_S1C"/>
</dbReference>
<dbReference type="PRINTS" id="PR00834">
    <property type="entry name" value="PROTEASES2C"/>
</dbReference>
<dbReference type="GO" id="GO:0004252">
    <property type="term" value="F:serine-type endopeptidase activity"/>
    <property type="evidence" value="ECO:0007669"/>
    <property type="project" value="InterPro"/>
</dbReference>
<dbReference type="PANTHER" id="PTHR43019:SF23">
    <property type="entry name" value="PROTEASE DO-LIKE 5, CHLOROPLASTIC"/>
    <property type="match status" value="1"/>
</dbReference>
<keyword evidence="1" id="KW-0472">Membrane</keyword>
<dbReference type="InterPro" id="IPR043504">
    <property type="entry name" value="Peptidase_S1_PA_chymotrypsin"/>
</dbReference>
<dbReference type="Pfam" id="PF13365">
    <property type="entry name" value="Trypsin_2"/>
    <property type="match status" value="1"/>
</dbReference>
<dbReference type="Proteomes" id="UP000466586">
    <property type="component" value="Unassembled WGS sequence"/>
</dbReference>
<organism evidence="2 3">
    <name type="scientific">Hufsiella arboris</name>
    <dbReference type="NCBI Taxonomy" id="2695275"/>
    <lineage>
        <taxon>Bacteria</taxon>
        <taxon>Pseudomonadati</taxon>
        <taxon>Bacteroidota</taxon>
        <taxon>Sphingobacteriia</taxon>
        <taxon>Sphingobacteriales</taxon>
        <taxon>Sphingobacteriaceae</taxon>
        <taxon>Hufsiella</taxon>
    </lineage>
</organism>
<keyword evidence="2" id="KW-0378">Hydrolase</keyword>
<dbReference type="SUPFAM" id="SSF50494">
    <property type="entry name" value="Trypsin-like serine proteases"/>
    <property type="match status" value="1"/>
</dbReference>
<gene>
    <name evidence="2" type="ORF">GS399_09450</name>
</gene>
<dbReference type="RefSeq" id="WP_160844380.1">
    <property type="nucleotide sequence ID" value="NZ_WVHT01000004.1"/>
</dbReference>
<dbReference type="GO" id="GO:0006508">
    <property type="term" value="P:proteolysis"/>
    <property type="evidence" value="ECO:0007669"/>
    <property type="project" value="UniProtKB-KW"/>
</dbReference>
<dbReference type="EMBL" id="WVHT01000004">
    <property type="protein sequence ID" value="MXV51193.1"/>
    <property type="molecule type" value="Genomic_DNA"/>
</dbReference>
<evidence type="ECO:0000313" key="3">
    <source>
        <dbReference type="Proteomes" id="UP000466586"/>
    </source>
</evidence>
<sequence length="364" mass="40323">MNTEMELINQIEAYLRGEMPAEERRAFEQLRTEDPVLNAQVVAHLALMKELADYGKNLALKRQMNRIHQSMNIEAIRSSVIKEPAMVVVMWKKYRASIGIAASVAILAVFTTLFSVGVFNEKKADYNALRRVIEMDKRIDNITKSQNALLRDMKPHAPTIPAKYGGTGFALTTNGYVLTNYHVISGADSVYVQNTDGEAFKAKTVYSDKESDVAILKIVDSNFKNYNSLPYTFKKTSDLGEDVYTIGFSKDEPVIGSGILSSRNGYSGDTTAYQVSMPVNNGNSGGPLIDPRGNIIGIVKGKQDQIEGAAFAVKTDFILKAINDIPEDSLTSKLVINKKNALAGLNRPSQIKKIRDYIFMVKVY</sequence>
<accession>A0A7K1Y9B4</accession>
<keyword evidence="3" id="KW-1185">Reference proteome</keyword>
<dbReference type="PANTHER" id="PTHR43019">
    <property type="entry name" value="SERINE ENDOPROTEASE DEGS"/>
    <property type="match status" value="1"/>
</dbReference>